<dbReference type="Gene3D" id="3.40.50.12660">
    <property type="match status" value="1"/>
</dbReference>
<dbReference type="Pfam" id="PF06943">
    <property type="entry name" value="zf-LSD1"/>
    <property type="match status" value="1"/>
</dbReference>
<dbReference type="SUPFAM" id="SSF52129">
    <property type="entry name" value="Caspase-like"/>
    <property type="match status" value="1"/>
</dbReference>
<dbReference type="Pfam" id="PF00656">
    <property type="entry name" value="Peptidase_C14"/>
    <property type="match status" value="1"/>
</dbReference>
<dbReference type="STRING" id="218851.A0A2G5DIX1"/>
<dbReference type="GO" id="GO:0005737">
    <property type="term" value="C:cytoplasm"/>
    <property type="evidence" value="ECO:0007669"/>
    <property type="project" value="TreeGrafter"/>
</dbReference>
<evidence type="ECO:0000313" key="5">
    <source>
        <dbReference type="Proteomes" id="UP000230069"/>
    </source>
</evidence>
<dbReference type="InterPro" id="IPR011600">
    <property type="entry name" value="Pept_C14_caspase"/>
</dbReference>
<evidence type="ECO:0000256" key="1">
    <source>
        <dbReference type="ARBA" id="ARBA00009005"/>
    </source>
</evidence>
<protein>
    <submittedName>
        <fullName evidence="4">Uncharacterized protein</fullName>
    </submittedName>
</protein>
<dbReference type="PANTHER" id="PTHR48104:SF17">
    <property type="entry name" value="METACASPASE-3"/>
    <property type="match status" value="1"/>
</dbReference>
<dbReference type="Proteomes" id="UP000230069">
    <property type="component" value="Unassembled WGS sequence"/>
</dbReference>
<name>A0A2G5DIX1_AQUCA</name>
<dbReference type="NCBIfam" id="TIGR01053">
    <property type="entry name" value="LSD1"/>
    <property type="match status" value="1"/>
</dbReference>
<reference evidence="4 5" key="1">
    <citation type="submission" date="2017-09" db="EMBL/GenBank/DDBJ databases">
        <title>WGS assembly of Aquilegia coerulea Goldsmith.</title>
        <authorList>
            <person name="Hodges S."/>
            <person name="Kramer E."/>
            <person name="Nordborg M."/>
            <person name="Tomkins J."/>
            <person name="Borevitz J."/>
            <person name="Derieg N."/>
            <person name="Yan J."/>
            <person name="Mihaltcheva S."/>
            <person name="Hayes R.D."/>
            <person name="Rokhsar D."/>
        </authorList>
    </citation>
    <scope>NUCLEOTIDE SEQUENCE [LARGE SCALE GENOMIC DNA]</scope>
    <source>
        <strain evidence="5">cv. Goldsmith</strain>
    </source>
</reference>
<dbReference type="InterPro" id="IPR005735">
    <property type="entry name" value="Znf_LSD1"/>
</dbReference>
<accession>A0A2G5DIX1</accession>
<evidence type="ECO:0000259" key="2">
    <source>
        <dbReference type="Pfam" id="PF00656"/>
    </source>
</evidence>
<dbReference type="EMBL" id="KZ305036">
    <property type="protein sequence ID" value="PIA43470.1"/>
    <property type="molecule type" value="Genomic_DNA"/>
</dbReference>
<sequence length="391" mass="43084">MAGGRQKCNGCGKLLLVPPEAKNMRCAWCQTVTPVRPPDPYNRTQDPVRQAATWMKGFMSNVSNKIDTIATSINGYPAVTGPSNLYGNGTYAYNPPPVSLPLSFPSVHGKRRALLCGLCYRSKRYELKGSINDVNCMRYFLVEKLGFPHDSILILTENERDPYRIPTRQNIRNALKWLVQGCQPGDSLVFHYSGHGSQQPNINGDEIDGFDETLCPLDYETEGMILDDEINATIVRPLPKGTTLHAIMDACHSGTILDLPYLCRMNKNGYYSWENHIPRSGTYKGTSGGLALSFSACDDHQTSADTSALSGNTMTGAMTYSFIQAAQSSPGLTYGSLLIAMRVAIREANAGIRCNGPISSFLKKVLFNGLSQETQLSSSEMFDIYKKQFIL</sequence>
<organism evidence="4 5">
    <name type="scientific">Aquilegia coerulea</name>
    <name type="common">Rocky mountain columbine</name>
    <dbReference type="NCBI Taxonomy" id="218851"/>
    <lineage>
        <taxon>Eukaryota</taxon>
        <taxon>Viridiplantae</taxon>
        <taxon>Streptophyta</taxon>
        <taxon>Embryophyta</taxon>
        <taxon>Tracheophyta</taxon>
        <taxon>Spermatophyta</taxon>
        <taxon>Magnoliopsida</taxon>
        <taxon>Ranunculales</taxon>
        <taxon>Ranunculaceae</taxon>
        <taxon>Thalictroideae</taxon>
        <taxon>Aquilegia</taxon>
    </lineage>
</organism>
<dbReference type="InterPro" id="IPR050452">
    <property type="entry name" value="Metacaspase"/>
</dbReference>
<dbReference type="AlphaFoldDB" id="A0A2G5DIX1"/>
<gene>
    <name evidence="4" type="ORF">AQUCO_01900102v1</name>
</gene>
<evidence type="ECO:0000259" key="3">
    <source>
        <dbReference type="Pfam" id="PF06943"/>
    </source>
</evidence>
<dbReference type="PANTHER" id="PTHR48104">
    <property type="entry name" value="METACASPASE-4"/>
    <property type="match status" value="1"/>
</dbReference>
<dbReference type="GO" id="GO:0004197">
    <property type="term" value="F:cysteine-type endopeptidase activity"/>
    <property type="evidence" value="ECO:0007669"/>
    <property type="project" value="InterPro"/>
</dbReference>
<feature type="domain" description="Peptidase C14 caspase" evidence="2">
    <location>
        <begin position="110"/>
        <end position="359"/>
    </location>
</feature>
<proteinExistence type="inferred from homology"/>
<dbReference type="InterPro" id="IPR029030">
    <property type="entry name" value="Caspase-like_dom_sf"/>
</dbReference>
<dbReference type="GO" id="GO:0006508">
    <property type="term" value="P:proteolysis"/>
    <property type="evidence" value="ECO:0007669"/>
    <property type="project" value="InterPro"/>
</dbReference>
<dbReference type="OrthoDB" id="3223806at2759"/>
<keyword evidence="5" id="KW-1185">Reference proteome</keyword>
<dbReference type="InParanoid" id="A0A2G5DIX1"/>
<evidence type="ECO:0000313" key="4">
    <source>
        <dbReference type="EMBL" id="PIA43470.1"/>
    </source>
</evidence>
<feature type="domain" description="Zinc finger LSD1-type" evidence="3">
    <location>
        <begin position="8"/>
        <end position="32"/>
    </location>
</feature>
<comment type="similarity">
    <text evidence="1">Belongs to the peptidase C14B family.</text>
</comment>